<feature type="domain" description="Peptidase S1" evidence="4">
    <location>
        <begin position="338"/>
        <end position="588"/>
    </location>
</feature>
<dbReference type="PRINTS" id="PR00722">
    <property type="entry name" value="CHYMOTRYPSIN"/>
</dbReference>
<dbReference type="Pfam" id="PF00089">
    <property type="entry name" value="Trypsin"/>
    <property type="match status" value="2"/>
</dbReference>
<keyword evidence="2" id="KW-0720">Serine protease</keyword>
<dbReference type="SUPFAM" id="SSF50494">
    <property type="entry name" value="Trypsin-like serine proteases"/>
    <property type="match status" value="2"/>
</dbReference>
<evidence type="ECO:0000256" key="2">
    <source>
        <dbReference type="RuleBase" id="RU363034"/>
    </source>
</evidence>
<comment type="caution">
    <text evidence="5">The sequence shown here is derived from an EMBL/GenBank/DDBJ whole genome shotgun (WGS) entry which is preliminary data.</text>
</comment>
<dbReference type="InterPro" id="IPR033116">
    <property type="entry name" value="TRYPSIN_SER"/>
</dbReference>
<reference evidence="5" key="1">
    <citation type="submission" date="2021-05" db="EMBL/GenBank/DDBJ databases">
        <authorList>
            <person name="Tigano A."/>
        </authorList>
    </citation>
    <scope>NUCLEOTIDE SEQUENCE</scope>
</reference>
<organism evidence="5 6">
    <name type="scientific">Menidia menidia</name>
    <name type="common">Atlantic silverside</name>
    <dbReference type="NCBI Taxonomy" id="238744"/>
    <lineage>
        <taxon>Eukaryota</taxon>
        <taxon>Metazoa</taxon>
        <taxon>Chordata</taxon>
        <taxon>Craniata</taxon>
        <taxon>Vertebrata</taxon>
        <taxon>Euteleostomi</taxon>
        <taxon>Actinopterygii</taxon>
        <taxon>Neopterygii</taxon>
        <taxon>Teleostei</taxon>
        <taxon>Neoteleostei</taxon>
        <taxon>Acanthomorphata</taxon>
        <taxon>Ovalentaria</taxon>
        <taxon>Atherinomorphae</taxon>
        <taxon>Atheriniformes</taxon>
        <taxon>Atherinopsidae</taxon>
        <taxon>Menidiinae</taxon>
        <taxon>Menidia</taxon>
    </lineage>
</organism>
<dbReference type="CDD" id="cd00190">
    <property type="entry name" value="Tryp_SPc"/>
    <property type="match status" value="1"/>
</dbReference>
<dbReference type="AlphaFoldDB" id="A0A8S4B802"/>
<keyword evidence="3" id="KW-0812">Transmembrane</keyword>
<dbReference type="PROSITE" id="PS00135">
    <property type="entry name" value="TRYPSIN_SER"/>
    <property type="match status" value="1"/>
</dbReference>
<dbReference type="OrthoDB" id="10002959at2759"/>
<dbReference type="PANTHER" id="PTHR24253">
    <property type="entry name" value="TRANSMEMBRANE PROTEASE SERINE"/>
    <property type="match status" value="1"/>
</dbReference>
<keyword evidence="1" id="KW-1015">Disulfide bond</keyword>
<feature type="transmembrane region" description="Helical" evidence="3">
    <location>
        <begin position="34"/>
        <end position="57"/>
    </location>
</feature>
<dbReference type="PANTHER" id="PTHR24253:SF171">
    <property type="entry name" value="SERINE PROTEASE 56-LIKE"/>
    <property type="match status" value="1"/>
</dbReference>
<dbReference type="Proteomes" id="UP000677803">
    <property type="component" value="Unassembled WGS sequence"/>
</dbReference>
<evidence type="ECO:0000256" key="1">
    <source>
        <dbReference type="ARBA" id="ARBA00023157"/>
    </source>
</evidence>
<proteinExistence type="predicted"/>
<dbReference type="EMBL" id="CAJRST010010001">
    <property type="protein sequence ID" value="CAG5907208.1"/>
    <property type="molecule type" value="Genomic_DNA"/>
</dbReference>
<evidence type="ECO:0000313" key="5">
    <source>
        <dbReference type="EMBL" id="CAG5907208.1"/>
    </source>
</evidence>
<dbReference type="Gene3D" id="2.40.10.10">
    <property type="entry name" value="Trypsin-like serine proteases"/>
    <property type="match status" value="2"/>
</dbReference>
<keyword evidence="3" id="KW-0472">Membrane</keyword>
<gene>
    <name evidence="5" type="ORF">MMEN_LOCUS9621</name>
</gene>
<dbReference type="PROSITE" id="PS50240">
    <property type="entry name" value="TRYPSIN_DOM"/>
    <property type="match status" value="2"/>
</dbReference>
<keyword evidence="6" id="KW-1185">Reference proteome</keyword>
<sequence>MVTSWNEELFELPTCEVSHGRSTRKQFQLIKLNYLSHIFCLALTGLICASVCGAAPFNPRIVGGEDAAPGHWPWQASLQIFGSHFCGGSLINEQWVLTAAHCLHGMLPFGVRVSLGRQTLRGENPNEISRTVSRVIIHPGYGSAYDHDIALLGLSSPVEFTAYVRPVCLAASGSVFSSGTASWVTGWGSVREGVPLPSPQTLQEVEVPIIGNRQCSCLNSHDRITDNMICAGLLKGGKDSCQGDSGGPLVSKQGSIWVQSGIVSFGFGCARPSLPGVYSRVSRYQSWIDSHIGSDKPGFVKFISSGADPDSSYTCPGLPSLQTTSPITTKPQQLPSRAVCGRAHNTVDVKNKSTVPPGVWPWIVSLQKNGVHKCGGTFISDNFVLTSAKCFSTPLSDLSEWSVFPSPHPMNGMGNSGISLGVEDITFSNVNGPIALLHLADPGGYSKHIPACLDIYSEISFPIGSQCWVANWESDNEGTASVFLRSFETRVTRCGNAGDLDNICTYPMEIQEIMLKVFFNVVLLGDIFDDENCFHPQFDQGGPLLCKSDSLWFQAAVVTMNESTFAPENVQVFVRMSRYQAFLKDRVSNIAFPERI</sequence>
<evidence type="ECO:0000313" key="6">
    <source>
        <dbReference type="Proteomes" id="UP000677803"/>
    </source>
</evidence>
<dbReference type="PROSITE" id="PS00134">
    <property type="entry name" value="TRYPSIN_HIS"/>
    <property type="match status" value="1"/>
</dbReference>
<dbReference type="InterPro" id="IPR001254">
    <property type="entry name" value="Trypsin_dom"/>
</dbReference>
<keyword evidence="2" id="KW-0645">Protease</keyword>
<dbReference type="GO" id="GO:0004252">
    <property type="term" value="F:serine-type endopeptidase activity"/>
    <property type="evidence" value="ECO:0007669"/>
    <property type="project" value="InterPro"/>
</dbReference>
<dbReference type="InterPro" id="IPR001314">
    <property type="entry name" value="Peptidase_S1A"/>
</dbReference>
<dbReference type="InterPro" id="IPR043504">
    <property type="entry name" value="Peptidase_S1_PA_chymotrypsin"/>
</dbReference>
<accession>A0A8S4B802</accession>
<dbReference type="GO" id="GO:0006508">
    <property type="term" value="P:proteolysis"/>
    <property type="evidence" value="ECO:0007669"/>
    <property type="project" value="UniProtKB-KW"/>
</dbReference>
<feature type="domain" description="Peptidase S1" evidence="4">
    <location>
        <begin position="61"/>
        <end position="293"/>
    </location>
</feature>
<dbReference type="FunFam" id="2.40.10.10:FF:000057">
    <property type="entry name" value="Zgc:100868"/>
    <property type="match status" value="1"/>
</dbReference>
<dbReference type="InterPro" id="IPR018114">
    <property type="entry name" value="TRYPSIN_HIS"/>
</dbReference>
<name>A0A8S4B802_9TELE</name>
<dbReference type="InterPro" id="IPR009003">
    <property type="entry name" value="Peptidase_S1_PA"/>
</dbReference>
<keyword evidence="2" id="KW-0378">Hydrolase</keyword>
<evidence type="ECO:0000259" key="4">
    <source>
        <dbReference type="PROSITE" id="PS50240"/>
    </source>
</evidence>
<dbReference type="SMART" id="SM00020">
    <property type="entry name" value="Tryp_SPc"/>
    <property type="match status" value="1"/>
</dbReference>
<feature type="non-terminal residue" evidence="5">
    <location>
        <position position="1"/>
    </location>
</feature>
<evidence type="ECO:0000256" key="3">
    <source>
        <dbReference type="SAM" id="Phobius"/>
    </source>
</evidence>
<keyword evidence="3" id="KW-1133">Transmembrane helix</keyword>
<protein>
    <submittedName>
        <fullName evidence="5">(Atlantic silverside) hypothetical protein</fullName>
    </submittedName>
</protein>